<evidence type="ECO:0000256" key="7">
    <source>
        <dbReference type="ARBA" id="ARBA00022833"/>
    </source>
</evidence>
<dbReference type="Gene3D" id="1.20.920.10">
    <property type="entry name" value="Bromodomain-like"/>
    <property type="match status" value="1"/>
</dbReference>
<feature type="domain" description="SAMD1-like winged helix (WH)" evidence="16">
    <location>
        <begin position="48"/>
        <end position="125"/>
    </location>
</feature>
<dbReference type="GO" id="GO:0005634">
    <property type="term" value="C:nucleus"/>
    <property type="evidence" value="ECO:0007669"/>
    <property type="project" value="UniProtKB-SubCell"/>
</dbReference>
<evidence type="ECO:0000259" key="16">
    <source>
        <dbReference type="PROSITE" id="PS52014"/>
    </source>
</evidence>
<dbReference type="AlphaFoldDB" id="A0A1B6CPI1"/>
<dbReference type="InterPro" id="IPR048589">
    <property type="entry name" value="SAMD1-like_WH"/>
</dbReference>
<dbReference type="PANTHER" id="PTHR46379">
    <property type="entry name" value="ZINC FINGER MYND DOMAIN-CONTAINING"/>
    <property type="match status" value="1"/>
</dbReference>
<dbReference type="InterPro" id="IPR001487">
    <property type="entry name" value="Bromodomain"/>
</dbReference>
<keyword evidence="11" id="KW-0539">Nucleus</keyword>
<dbReference type="Gene3D" id="2.30.30.140">
    <property type="match status" value="1"/>
</dbReference>
<dbReference type="SUPFAM" id="SSF47370">
    <property type="entry name" value="Bromodomain"/>
    <property type="match status" value="1"/>
</dbReference>
<evidence type="ECO:0000256" key="10">
    <source>
        <dbReference type="ARBA" id="ARBA00023117"/>
    </source>
</evidence>
<evidence type="ECO:0008006" key="18">
    <source>
        <dbReference type="Google" id="ProtNLM"/>
    </source>
</evidence>
<keyword evidence="8" id="KW-0832">Ubl conjugation</keyword>
<protein>
    <recommendedName>
        <fullName evidence="18">PWWP domain-containing protein</fullName>
    </recommendedName>
</protein>
<sequence length="658" mass="75884">MNESGITNETGMDSIQFRDCFIKLTQINENETKFWQLKNVMCTSSLHKKRKATPEIIKNIWSSIVAIEMQQQTATISRILENLLNPPYNMTKDEVIHHLAEGVHDNLITYIINDDVDHNRNLLFQLPLQFQKENETHDWYCFKCHLPEVDLSCRTCFRVYHSKCLDTSVQEGHRYQCEICKAEENPSQNTLYGDELPFIIGYICQRLDIIIAENSRKSHASEDDDDDEEEITTNRKPTINKKPKNGKRKKKAKNVCGGQKGINGFVHKCLIYRQIDYSMICSKLNNRIYTNLDSFRADVELMYHNTVIKHGDQSQKTKVMLQVLKACHHDLKEVNICKDCFISSNSLEKREDWFCLPCVPPHQIVYAKYGKYCFWPAKVLSINDGKYDVRFFGKGHHRAIVSKNCIRPENFNTQGIKKTESWMFAYKEMQLFIKFRSKEYDTSVNYSTDLKAPLNNVTNSSFNGQGQKRKSSVNGSITKCKRSKRENVSIGGLTNYNLPKQVQVALQRELDLAVDGFSKKKSNIGNNKSNVTQLHVASNERFLNDVSNDKISNYLSLNEVPPEPFLVPLLSEEGEIVEVSSEDVSREEVSLIEYTSCENNHFLPNQLQQMHENNLKPEDIPTQRQKMPTGLPIRAEDDIPTQRQKMPTGLPIRAEDDI</sequence>
<keyword evidence="7" id="KW-0862">Zinc</keyword>
<dbReference type="GO" id="GO:0003677">
    <property type="term" value="F:DNA binding"/>
    <property type="evidence" value="ECO:0007669"/>
    <property type="project" value="InterPro"/>
</dbReference>
<evidence type="ECO:0000256" key="9">
    <source>
        <dbReference type="ARBA" id="ARBA00022853"/>
    </source>
</evidence>
<feature type="non-terminal residue" evidence="17">
    <location>
        <position position="658"/>
    </location>
</feature>
<dbReference type="PROSITE" id="PS50812">
    <property type="entry name" value="PWWP"/>
    <property type="match status" value="1"/>
</dbReference>
<dbReference type="GO" id="GO:0006325">
    <property type="term" value="P:chromatin organization"/>
    <property type="evidence" value="ECO:0007669"/>
    <property type="project" value="UniProtKB-KW"/>
</dbReference>
<dbReference type="PANTHER" id="PTHR46379:SF1">
    <property type="entry name" value="ZINC FINGER MYND DOMAIN-CONTAINING PROTEIN 11"/>
    <property type="match status" value="1"/>
</dbReference>
<dbReference type="InterPro" id="IPR001965">
    <property type="entry name" value="Znf_PHD"/>
</dbReference>
<dbReference type="InterPro" id="IPR000313">
    <property type="entry name" value="PWWP_dom"/>
</dbReference>
<dbReference type="GO" id="GO:0003714">
    <property type="term" value="F:transcription corepressor activity"/>
    <property type="evidence" value="ECO:0007669"/>
    <property type="project" value="InterPro"/>
</dbReference>
<keyword evidence="10 12" id="KW-0103">Bromodomain</keyword>
<name>A0A1B6CPI1_9HEMI</name>
<dbReference type="InterPro" id="IPR013083">
    <property type="entry name" value="Znf_RING/FYVE/PHD"/>
</dbReference>
<evidence type="ECO:0000256" key="1">
    <source>
        <dbReference type="ARBA" id="ARBA00004123"/>
    </source>
</evidence>
<dbReference type="SUPFAM" id="SSF57903">
    <property type="entry name" value="FYVE/PHD zinc finger"/>
    <property type="match status" value="1"/>
</dbReference>
<reference evidence="17" key="1">
    <citation type="submission" date="2015-12" db="EMBL/GenBank/DDBJ databases">
        <title>De novo transcriptome assembly of four potential Pierce s Disease insect vectors from Arizona vineyards.</title>
        <authorList>
            <person name="Tassone E.E."/>
        </authorList>
    </citation>
    <scope>NUCLEOTIDE SEQUENCE</scope>
</reference>
<dbReference type="Pfam" id="PF00439">
    <property type="entry name" value="Bromodomain"/>
    <property type="match status" value="1"/>
</dbReference>
<evidence type="ECO:0000259" key="15">
    <source>
        <dbReference type="PROSITE" id="PS50812"/>
    </source>
</evidence>
<dbReference type="InterPro" id="IPR011011">
    <property type="entry name" value="Znf_FYVE_PHD"/>
</dbReference>
<accession>A0A1B6CPI1</accession>
<evidence type="ECO:0000256" key="13">
    <source>
        <dbReference type="SAM" id="MobiDB-lite"/>
    </source>
</evidence>
<feature type="compositionally biased region" description="Acidic residues" evidence="13">
    <location>
        <begin position="222"/>
        <end position="231"/>
    </location>
</feature>
<dbReference type="CDD" id="cd20159">
    <property type="entry name" value="PWWP_BS69"/>
    <property type="match status" value="1"/>
</dbReference>
<dbReference type="InterPro" id="IPR047268">
    <property type="entry name" value="PWWP_BS69"/>
</dbReference>
<dbReference type="SUPFAM" id="SSF63748">
    <property type="entry name" value="Tudor/PWWP/MBT"/>
    <property type="match status" value="1"/>
</dbReference>
<keyword evidence="6" id="KW-0863">Zinc-finger</keyword>
<evidence type="ECO:0000256" key="4">
    <source>
        <dbReference type="ARBA" id="ARBA00022553"/>
    </source>
</evidence>
<keyword evidence="9" id="KW-0156">Chromatin regulator</keyword>
<evidence type="ECO:0000256" key="3">
    <source>
        <dbReference type="ARBA" id="ARBA00022499"/>
    </source>
</evidence>
<feature type="compositionally biased region" description="Basic residues" evidence="13">
    <location>
        <begin position="238"/>
        <end position="252"/>
    </location>
</feature>
<dbReference type="InterPro" id="IPR047269">
    <property type="entry name" value="ZMY11"/>
</dbReference>
<evidence type="ECO:0000256" key="2">
    <source>
        <dbReference type="ARBA" id="ARBA00022491"/>
    </source>
</evidence>
<dbReference type="PROSITE" id="PS52014">
    <property type="entry name" value="SAMD1_WH"/>
    <property type="match status" value="1"/>
</dbReference>
<dbReference type="GO" id="GO:0009966">
    <property type="term" value="P:regulation of signal transduction"/>
    <property type="evidence" value="ECO:0007669"/>
    <property type="project" value="TreeGrafter"/>
</dbReference>
<gene>
    <name evidence="17" type="ORF">g.18388</name>
</gene>
<dbReference type="Gene3D" id="3.30.40.10">
    <property type="entry name" value="Zinc/RING finger domain, C3HC4 (zinc finger)"/>
    <property type="match status" value="1"/>
</dbReference>
<dbReference type="SMART" id="SM00249">
    <property type="entry name" value="PHD"/>
    <property type="match status" value="1"/>
</dbReference>
<feature type="region of interest" description="Disordered" evidence="13">
    <location>
        <begin position="218"/>
        <end position="252"/>
    </location>
</feature>
<evidence type="ECO:0000259" key="14">
    <source>
        <dbReference type="PROSITE" id="PS50014"/>
    </source>
</evidence>
<feature type="region of interest" description="Disordered" evidence="13">
    <location>
        <begin position="618"/>
        <end position="658"/>
    </location>
</feature>
<keyword evidence="5" id="KW-0479">Metal-binding</keyword>
<feature type="domain" description="Bromo" evidence="14">
    <location>
        <begin position="270"/>
        <end position="317"/>
    </location>
</feature>
<evidence type="ECO:0000256" key="5">
    <source>
        <dbReference type="ARBA" id="ARBA00022723"/>
    </source>
</evidence>
<dbReference type="GO" id="GO:0008270">
    <property type="term" value="F:zinc ion binding"/>
    <property type="evidence" value="ECO:0007669"/>
    <property type="project" value="UniProtKB-KW"/>
</dbReference>
<keyword evidence="4" id="KW-0597">Phosphoprotein</keyword>
<feature type="domain" description="PWWP" evidence="15">
    <location>
        <begin position="361"/>
        <end position="401"/>
    </location>
</feature>
<dbReference type="InterPro" id="IPR036427">
    <property type="entry name" value="Bromodomain-like_sf"/>
</dbReference>
<evidence type="ECO:0000256" key="8">
    <source>
        <dbReference type="ARBA" id="ARBA00022843"/>
    </source>
</evidence>
<evidence type="ECO:0000256" key="12">
    <source>
        <dbReference type="PROSITE-ProRule" id="PRU00035"/>
    </source>
</evidence>
<dbReference type="PROSITE" id="PS50014">
    <property type="entry name" value="BROMODOMAIN_2"/>
    <property type="match status" value="1"/>
</dbReference>
<evidence type="ECO:0000256" key="6">
    <source>
        <dbReference type="ARBA" id="ARBA00022771"/>
    </source>
</evidence>
<keyword evidence="3" id="KW-1017">Isopeptide bond</keyword>
<proteinExistence type="predicted"/>
<dbReference type="SMART" id="SM00293">
    <property type="entry name" value="PWWP"/>
    <property type="match status" value="1"/>
</dbReference>
<keyword evidence="2" id="KW-0678">Repressor</keyword>
<dbReference type="EMBL" id="GEDC01021921">
    <property type="protein sequence ID" value="JAS15377.1"/>
    <property type="molecule type" value="Transcribed_RNA"/>
</dbReference>
<evidence type="ECO:0000313" key="17">
    <source>
        <dbReference type="EMBL" id="JAS15377.1"/>
    </source>
</evidence>
<organism evidence="17">
    <name type="scientific">Clastoptera arizonana</name>
    <name type="common">Arizona spittle bug</name>
    <dbReference type="NCBI Taxonomy" id="38151"/>
    <lineage>
        <taxon>Eukaryota</taxon>
        <taxon>Metazoa</taxon>
        <taxon>Ecdysozoa</taxon>
        <taxon>Arthropoda</taxon>
        <taxon>Hexapoda</taxon>
        <taxon>Insecta</taxon>
        <taxon>Pterygota</taxon>
        <taxon>Neoptera</taxon>
        <taxon>Paraneoptera</taxon>
        <taxon>Hemiptera</taxon>
        <taxon>Auchenorrhyncha</taxon>
        <taxon>Cercopoidea</taxon>
        <taxon>Clastopteridae</taxon>
        <taxon>Clastoptera</taxon>
    </lineage>
</organism>
<evidence type="ECO:0000256" key="11">
    <source>
        <dbReference type="ARBA" id="ARBA00023242"/>
    </source>
</evidence>
<comment type="subcellular location">
    <subcellularLocation>
        <location evidence="1">Nucleus</location>
    </subcellularLocation>
</comment>
<dbReference type="GO" id="GO:0034243">
    <property type="term" value="P:regulation of transcription elongation by RNA polymerase II"/>
    <property type="evidence" value="ECO:0007669"/>
    <property type="project" value="InterPro"/>
</dbReference>